<comment type="caution">
    <text evidence="1">The sequence shown here is derived from an EMBL/GenBank/DDBJ whole genome shotgun (WGS) entry which is preliminary data.</text>
</comment>
<evidence type="ECO:0000313" key="2">
    <source>
        <dbReference type="Proteomes" id="UP000237684"/>
    </source>
</evidence>
<organism evidence="1 2">
    <name type="scientific">Abditibacterium utsteinense</name>
    <dbReference type="NCBI Taxonomy" id="1960156"/>
    <lineage>
        <taxon>Bacteria</taxon>
        <taxon>Pseudomonadati</taxon>
        <taxon>Abditibacteriota</taxon>
        <taxon>Abditibacteriia</taxon>
        <taxon>Abditibacteriales</taxon>
        <taxon>Abditibacteriaceae</taxon>
        <taxon>Abditibacterium</taxon>
    </lineage>
</organism>
<proteinExistence type="predicted"/>
<protein>
    <submittedName>
        <fullName evidence="1">Uncharacterized protein</fullName>
    </submittedName>
</protein>
<sequence length="49" mass="5777">MRQLKVEFLPRFPRHKAQSRSHNKTAASLTYLSCLSPLNVSFFVEFHKK</sequence>
<gene>
    <name evidence="1" type="ORF">B1R32_11512</name>
</gene>
<dbReference type="AlphaFoldDB" id="A0A2S8SQP3"/>
<dbReference type="EMBL" id="NIGF01000015">
    <property type="protein sequence ID" value="PQV63106.1"/>
    <property type="molecule type" value="Genomic_DNA"/>
</dbReference>
<dbReference type="InParanoid" id="A0A2S8SQP3"/>
<keyword evidence="2" id="KW-1185">Reference proteome</keyword>
<accession>A0A2S8SQP3</accession>
<reference evidence="1 2" key="1">
    <citation type="journal article" date="2018" name="Syst. Appl. Microbiol.">
        <title>Abditibacterium utsteinense sp. nov., the first cultivated member of candidate phylum FBP, isolated from ice-free Antarctic soil samples.</title>
        <authorList>
            <person name="Tahon G."/>
            <person name="Tytgat B."/>
            <person name="Lebbe L."/>
            <person name="Carlier A."/>
            <person name="Willems A."/>
        </authorList>
    </citation>
    <scope>NUCLEOTIDE SEQUENCE [LARGE SCALE GENOMIC DNA]</scope>
    <source>
        <strain evidence="1 2">LMG 29911</strain>
    </source>
</reference>
<name>A0A2S8SQP3_9BACT</name>
<dbReference type="Proteomes" id="UP000237684">
    <property type="component" value="Unassembled WGS sequence"/>
</dbReference>
<evidence type="ECO:0000313" key="1">
    <source>
        <dbReference type="EMBL" id="PQV63106.1"/>
    </source>
</evidence>